<sequence>MAPNPKAKAGRRTDSNTATSDPRFASITTDPRFRLPSSKNARVAVDKRFTRMFKDDDFSKKASVDRYGRKIKKDDAKKDLQRLYKVEDEDEDEDDSDEEEELRIQKGKDSKKSKKQIEIASASESEDFEDEDGDVEAELKRLDGKRDYAREGGFSSSDDSSSEDEDEEEEEDAELPDEDQAEAVPMGEVSSRLAVVNLDWDNIRAMDLLAVASSFAPSSGRISKVTVYPSEFGRERMEREELEGPPREIFAKSKAEERSESEDSADEDERIKKQLLKGDEGNEFDSAALRKYQLDRLKYYYAVIECDNETTAKALYDSMDGREYLTTANFFDLRFIPDEVTFDDDRPRDDCAQLPSGYKPNEFVTDALTHSKVKLTWDNDDTTRKEVQKRAFSRAEIDDNDLQAYIGSDSSDDEEDDKQSKAEAQRQKMRAALGLSVEPGKAKSSRKDDAPVGDMQVTFSSGLSGAAKGNGVFENDPATANETTKEKYIRKEKERKARRKEKAKAARTGEAGEDAEAEEAERVEQPDGGAEAEDDPFNDPFFTDAPAAQKAEKAARKAEKQKKREERQAQAEAAAAQRAELELLMVDDQESNMRHFDMNEIRKAEKQKNRKGKKGSKAGVADAEQGQDFVMETQDPRFARLFDSHEYAIDPTNPRFKATSGMKALLEEGRKKRKAPTEDDLPAEDNKSSRSGKKLKGAKMENDDGGDGGEDIQRLLAKVKAKSKAKA</sequence>
<evidence type="ECO:0000313" key="2">
    <source>
        <dbReference type="Proteomes" id="UP001320706"/>
    </source>
</evidence>
<evidence type="ECO:0000313" key="1">
    <source>
        <dbReference type="EMBL" id="KAK8219324.1"/>
    </source>
</evidence>
<gene>
    <name evidence="1" type="primary">ESF1</name>
    <name evidence="1" type="ORF">M8818_001058</name>
</gene>
<organism evidence="1 2">
    <name type="scientific">Zalaria obscura</name>
    <dbReference type="NCBI Taxonomy" id="2024903"/>
    <lineage>
        <taxon>Eukaryota</taxon>
        <taxon>Fungi</taxon>
        <taxon>Dikarya</taxon>
        <taxon>Ascomycota</taxon>
        <taxon>Pezizomycotina</taxon>
        <taxon>Dothideomycetes</taxon>
        <taxon>Dothideomycetidae</taxon>
        <taxon>Dothideales</taxon>
        <taxon>Zalariaceae</taxon>
        <taxon>Zalaria</taxon>
    </lineage>
</organism>
<dbReference type="Proteomes" id="UP001320706">
    <property type="component" value="Unassembled WGS sequence"/>
</dbReference>
<name>A0ACC3SPK5_9PEZI</name>
<accession>A0ACC3SPK5</accession>
<keyword evidence="2" id="KW-1185">Reference proteome</keyword>
<dbReference type="EMBL" id="JAMKPW020000004">
    <property type="protein sequence ID" value="KAK8219324.1"/>
    <property type="molecule type" value="Genomic_DNA"/>
</dbReference>
<comment type="caution">
    <text evidence="1">The sequence shown here is derived from an EMBL/GenBank/DDBJ whole genome shotgun (WGS) entry which is preliminary data.</text>
</comment>
<protein>
    <submittedName>
        <fullName evidence="1">Pre-rRNA-processing protein esf1</fullName>
    </submittedName>
</protein>
<reference evidence="1" key="1">
    <citation type="submission" date="2024-02" db="EMBL/GenBank/DDBJ databases">
        <title>Metagenome Assembled Genome of Zalaria obscura JY119.</title>
        <authorList>
            <person name="Vighnesh L."/>
            <person name="Jagadeeshwari U."/>
            <person name="Venkata Ramana C."/>
            <person name="Sasikala C."/>
        </authorList>
    </citation>
    <scope>NUCLEOTIDE SEQUENCE</scope>
    <source>
        <strain evidence="1">JY119</strain>
    </source>
</reference>
<proteinExistence type="predicted"/>